<dbReference type="OMA" id="MARAHKK"/>
<gene>
    <name evidence="2" type="ORF">TRITD_2Av1G040270</name>
</gene>
<feature type="compositionally biased region" description="Polar residues" evidence="1">
    <location>
        <begin position="32"/>
        <end position="42"/>
    </location>
</feature>
<feature type="region of interest" description="Disordered" evidence="1">
    <location>
        <begin position="227"/>
        <end position="246"/>
    </location>
</feature>
<dbReference type="AlphaFoldDB" id="A0A9R1NM18"/>
<keyword evidence="3" id="KW-1185">Reference proteome</keyword>
<feature type="compositionally biased region" description="Basic and acidic residues" evidence="1">
    <location>
        <begin position="1"/>
        <end position="11"/>
    </location>
</feature>
<name>A0A9R1NM18_TRITD</name>
<accession>A0A9R1NM18</accession>
<evidence type="ECO:0000313" key="2">
    <source>
        <dbReference type="EMBL" id="VAH27394.1"/>
    </source>
</evidence>
<feature type="compositionally biased region" description="Low complexity" evidence="1">
    <location>
        <begin position="50"/>
        <end position="63"/>
    </location>
</feature>
<reference evidence="2 3" key="1">
    <citation type="submission" date="2017-09" db="EMBL/GenBank/DDBJ databases">
        <authorList>
            <consortium name="International Durum Wheat Genome Sequencing Consortium (IDWGSC)"/>
            <person name="Milanesi L."/>
        </authorList>
    </citation>
    <scope>NUCLEOTIDE SEQUENCE [LARGE SCALE GENOMIC DNA]</scope>
    <source>
        <strain evidence="3">cv. Svevo</strain>
    </source>
</reference>
<evidence type="ECO:0000256" key="1">
    <source>
        <dbReference type="SAM" id="MobiDB-lite"/>
    </source>
</evidence>
<feature type="region of interest" description="Disordered" evidence="1">
    <location>
        <begin position="1"/>
        <end position="76"/>
    </location>
</feature>
<dbReference type="EMBL" id="LT934113">
    <property type="protein sequence ID" value="VAH27394.1"/>
    <property type="molecule type" value="Genomic_DNA"/>
</dbReference>
<evidence type="ECO:0000313" key="3">
    <source>
        <dbReference type="Proteomes" id="UP000324705"/>
    </source>
</evidence>
<sequence>MSDEKRAEYNQKRRMARAHKKAASVISINPEDVSQTPASSSPDVPRPPLSNIANSNTTAATSAYTDHPSEDVALGRKKRSSETWYSCLSGDEKAEHCKKLRNARLEKKAATTSVQVSPGIAYLQTTQSVVSHMLNSPCSGSSMQTDGHIDWLHTNPTYERQTMDVHGVFDMSQAQGAHIQENFLPGTLSSLQMKASEKKRRRMREQYDQMTPEEKEVVLQRKRVHKMGKRHASSEQSYIAEPTGCHGNGEESYDAGILEPMEPPAEVDECLHDTRDGQPVHDDDDECKIFSRQGDLYHECHEFESYRVTPNVYKNLLTKHHVLKPVKDCPLWSKEVPV</sequence>
<protein>
    <submittedName>
        <fullName evidence="2">Uncharacterized protein</fullName>
    </submittedName>
</protein>
<proteinExistence type="predicted"/>
<organism evidence="2 3">
    <name type="scientific">Triticum turgidum subsp. durum</name>
    <name type="common">Durum wheat</name>
    <name type="synonym">Triticum durum</name>
    <dbReference type="NCBI Taxonomy" id="4567"/>
    <lineage>
        <taxon>Eukaryota</taxon>
        <taxon>Viridiplantae</taxon>
        <taxon>Streptophyta</taxon>
        <taxon>Embryophyta</taxon>
        <taxon>Tracheophyta</taxon>
        <taxon>Spermatophyta</taxon>
        <taxon>Magnoliopsida</taxon>
        <taxon>Liliopsida</taxon>
        <taxon>Poales</taxon>
        <taxon>Poaceae</taxon>
        <taxon>BOP clade</taxon>
        <taxon>Pooideae</taxon>
        <taxon>Triticodae</taxon>
        <taxon>Triticeae</taxon>
        <taxon>Triticinae</taxon>
        <taxon>Triticum</taxon>
    </lineage>
</organism>
<dbReference type="Proteomes" id="UP000324705">
    <property type="component" value="Chromosome 2A"/>
</dbReference>
<feature type="compositionally biased region" description="Basic residues" evidence="1">
    <location>
        <begin position="12"/>
        <end position="22"/>
    </location>
</feature>
<dbReference type="Gramene" id="TRITD2Av1G040270.1">
    <property type="protein sequence ID" value="TRITD2Av1G040270.1"/>
    <property type="gene ID" value="TRITD2Av1G040270"/>
</dbReference>